<evidence type="ECO:0000313" key="9">
    <source>
        <dbReference type="EMBL" id="KAK0587339.1"/>
    </source>
</evidence>
<feature type="domain" description="ABC-2 type transporter transmembrane" evidence="8">
    <location>
        <begin position="183"/>
        <end position="276"/>
    </location>
</feature>
<dbReference type="GO" id="GO:0005319">
    <property type="term" value="F:lipid transporter activity"/>
    <property type="evidence" value="ECO:0007669"/>
    <property type="project" value="TreeGrafter"/>
</dbReference>
<evidence type="ECO:0000259" key="7">
    <source>
        <dbReference type="Pfam" id="PF00005"/>
    </source>
</evidence>
<dbReference type="EMBL" id="JAUESC010000382">
    <property type="protein sequence ID" value="KAK0587339.1"/>
    <property type="molecule type" value="Genomic_DNA"/>
</dbReference>
<protein>
    <recommendedName>
        <fullName evidence="11">ABC transporter domain-containing protein</fullName>
    </recommendedName>
</protein>
<keyword evidence="4 6" id="KW-1133">Transmembrane helix</keyword>
<proteinExistence type="inferred from homology"/>
<reference evidence="9" key="1">
    <citation type="journal article" date="2022" name="Plant J.">
        <title>Strategies of tolerance reflected in two North American maple genomes.</title>
        <authorList>
            <person name="McEvoy S.L."/>
            <person name="Sezen U.U."/>
            <person name="Trouern-Trend A."/>
            <person name="McMahon S.M."/>
            <person name="Schaberg P.G."/>
            <person name="Yang J."/>
            <person name="Wegrzyn J.L."/>
            <person name="Swenson N.G."/>
        </authorList>
    </citation>
    <scope>NUCLEOTIDE SEQUENCE</scope>
    <source>
        <strain evidence="9">NS2018</strain>
    </source>
</reference>
<dbReference type="PANTHER" id="PTHR19229:SF205">
    <property type="entry name" value="ABC TRANSPORTER A FAMILY MEMBER 1-RELATED"/>
    <property type="match status" value="1"/>
</dbReference>
<name>A0AA39SE61_ACESA</name>
<comment type="caution">
    <text evidence="9">The sequence shown here is derived from an EMBL/GenBank/DDBJ whole genome shotgun (WGS) entry which is preliminary data.</text>
</comment>
<feature type="domain" description="ABC transporter" evidence="7">
    <location>
        <begin position="486"/>
        <end position="557"/>
    </location>
</feature>
<dbReference type="InterPro" id="IPR026082">
    <property type="entry name" value="ABCA"/>
</dbReference>
<keyword evidence="5 6" id="KW-0472">Membrane</keyword>
<comment type="similarity">
    <text evidence="2">Belongs to the ABC transporter superfamily. ABCA family. CPR flippase (TC 3.A.1.211) subfamily.</text>
</comment>
<sequence>MELQGGFPLLLQQFIALFKKNFLIARKTRSKPLVSPPIPPCEEKHFVKLPCYDFLWSGNDSSRAKKIVSAIMKNNPNRPIPENKVLSFETPGDVDEWLDSNILKSPAALHFMDRNASVISYGIQTNSTPSERRGLYEDPTFKFQIPLQIAAEREIARFLLGDPNLGWEVGLKGFAHPEGKVVSAIASIGPTFFLAIAMFGFVFQISALVTEKELKLRQAMTMMGLFESVYWLSWLMWETIITLLSSLFIVLFGMMFKFDFFLKNDFIVVFLLFFLFQLNMLVTKFGFPYNKDYTKLKRGIWSLFPPNLLAKALSLLTDAPSMPGSDAGLRWSKRAECLLTEPECVMTINDIYLWLLGTFIAWFVLAIYLDNLVPNAAGVRQATYYFLMPGYWTGSGGSNVQEGSIFNCLGKIPRPEYITPDDEDVLEEENTVKQQAKDGLIDPNVAVQLRGLVKTYPGARKAGSCCGKMSSPFHAVRFDVLWEALSGREHLELFASIKGLPLASVKSVAEKSSAEVGLIGEADMRAGSYSGGMKRRLSIAIAFIGDPKLVILDEPTTGMDPITRRYVWDVIEAAKKGRAIILTHTQWRKLIS</sequence>
<reference evidence="9" key="2">
    <citation type="submission" date="2023-06" db="EMBL/GenBank/DDBJ databases">
        <authorList>
            <person name="Swenson N.G."/>
            <person name="Wegrzyn J.L."/>
            <person name="Mcevoy S.L."/>
        </authorList>
    </citation>
    <scope>NUCLEOTIDE SEQUENCE</scope>
    <source>
        <strain evidence="9">NS2018</strain>
        <tissue evidence="9">Leaf</tissue>
    </source>
</reference>
<gene>
    <name evidence="9" type="ORF">LWI29_021204</name>
</gene>
<evidence type="ECO:0000313" key="10">
    <source>
        <dbReference type="Proteomes" id="UP001168877"/>
    </source>
</evidence>
<dbReference type="AlphaFoldDB" id="A0AA39SE61"/>
<dbReference type="InterPro" id="IPR003439">
    <property type="entry name" value="ABC_transporter-like_ATP-bd"/>
</dbReference>
<dbReference type="Pfam" id="PF00005">
    <property type="entry name" value="ABC_tran"/>
    <property type="match status" value="1"/>
</dbReference>
<dbReference type="Pfam" id="PF12698">
    <property type="entry name" value="ABC2_membrane_3"/>
    <property type="match status" value="1"/>
</dbReference>
<keyword evidence="10" id="KW-1185">Reference proteome</keyword>
<dbReference type="GO" id="GO:0016020">
    <property type="term" value="C:membrane"/>
    <property type="evidence" value="ECO:0007669"/>
    <property type="project" value="UniProtKB-SubCell"/>
</dbReference>
<keyword evidence="3 6" id="KW-0812">Transmembrane</keyword>
<evidence type="ECO:0000256" key="1">
    <source>
        <dbReference type="ARBA" id="ARBA00004141"/>
    </source>
</evidence>
<feature type="transmembrane region" description="Helical" evidence="6">
    <location>
        <begin position="266"/>
        <end position="287"/>
    </location>
</feature>
<comment type="subcellular location">
    <subcellularLocation>
        <location evidence="1">Membrane</location>
        <topology evidence="1">Multi-pass membrane protein</topology>
    </subcellularLocation>
</comment>
<feature type="transmembrane region" description="Helical" evidence="6">
    <location>
        <begin position="231"/>
        <end position="254"/>
    </location>
</feature>
<dbReference type="SUPFAM" id="SSF52540">
    <property type="entry name" value="P-loop containing nucleoside triphosphate hydrolases"/>
    <property type="match status" value="1"/>
</dbReference>
<dbReference type="GO" id="GO:0140359">
    <property type="term" value="F:ABC-type transporter activity"/>
    <property type="evidence" value="ECO:0007669"/>
    <property type="project" value="InterPro"/>
</dbReference>
<dbReference type="GO" id="GO:0016887">
    <property type="term" value="F:ATP hydrolysis activity"/>
    <property type="evidence" value="ECO:0007669"/>
    <property type="project" value="InterPro"/>
</dbReference>
<dbReference type="Gene3D" id="3.40.50.300">
    <property type="entry name" value="P-loop containing nucleotide triphosphate hydrolases"/>
    <property type="match status" value="1"/>
</dbReference>
<feature type="transmembrane region" description="Helical" evidence="6">
    <location>
        <begin position="192"/>
        <end position="210"/>
    </location>
</feature>
<evidence type="ECO:0008006" key="11">
    <source>
        <dbReference type="Google" id="ProtNLM"/>
    </source>
</evidence>
<evidence type="ECO:0000256" key="4">
    <source>
        <dbReference type="ARBA" id="ARBA00022989"/>
    </source>
</evidence>
<evidence type="ECO:0000259" key="8">
    <source>
        <dbReference type="Pfam" id="PF12698"/>
    </source>
</evidence>
<dbReference type="PANTHER" id="PTHR19229">
    <property type="entry name" value="ATP-BINDING CASSETTE TRANSPORTER SUBFAMILY A ABCA"/>
    <property type="match status" value="1"/>
</dbReference>
<accession>A0AA39SE61</accession>
<feature type="transmembrane region" description="Helical" evidence="6">
    <location>
        <begin position="351"/>
        <end position="369"/>
    </location>
</feature>
<dbReference type="InterPro" id="IPR013525">
    <property type="entry name" value="ABC2_TM"/>
</dbReference>
<evidence type="ECO:0000256" key="5">
    <source>
        <dbReference type="ARBA" id="ARBA00023136"/>
    </source>
</evidence>
<dbReference type="InterPro" id="IPR027417">
    <property type="entry name" value="P-loop_NTPase"/>
</dbReference>
<evidence type="ECO:0000256" key="6">
    <source>
        <dbReference type="SAM" id="Phobius"/>
    </source>
</evidence>
<evidence type="ECO:0000256" key="3">
    <source>
        <dbReference type="ARBA" id="ARBA00022692"/>
    </source>
</evidence>
<evidence type="ECO:0000256" key="2">
    <source>
        <dbReference type="ARBA" id="ARBA00008526"/>
    </source>
</evidence>
<organism evidence="9 10">
    <name type="scientific">Acer saccharum</name>
    <name type="common">Sugar maple</name>
    <dbReference type="NCBI Taxonomy" id="4024"/>
    <lineage>
        <taxon>Eukaryota</taxon>
        <taxon>Viridiplantae</taxon>
        <taxon>Streptophyta</taxon>
        <taxon>Embryophyta</taxon>
        <taxon>Tracheophyta</taxon>
        <taxon>Spermatophyta</taxon>
        <taxon>Magnoliopsida</taxon>
        <taxon>eudicotyledons</taxon>
        <taxon>Gunneridae</taxon>
        <taxon>Pentapetalae</taxon>
        <taxon>rosids</taxon>
        <taxon>malvids</taxon>
        <taxon>Sapindales</taxon>
        <taxon>Sapindaceae</taxon>
        <taxon>Hippocastanoideae</taxon>
        <taxon>Acereae</taxon>
        <taxon>Acer</taxon>
    </lineage>
</organism>
<dbReference type="GO" id="GO:0005524">
    <property type="term" value="F:ATP binding"/>
    <property type="evidence" value="ECO:0007669"/>
    <property type="project" value="InterPro"/>
</dbReference>
<dbReference type="Proteomes" id="UP001168877">
    <property type="component" value="Unassembled WGS sequence"/>
</dbReference>